<dbReference type="InterPro" id="IPR010591">
    <property type="entry name" value="ATP11"/>
</dbReference>
<proteinExistence type="inferred from homology"/>
<organism evidence="6 7">
    <name type="scientific">Wolfiporia cocos (strain MD-104)</name>
    <name type="common">Brown rot fungus</name>
    <dbReference type="NCBI Taxonomy" id="742152"/>
    <lineage>
        <taxon>Eukaryota</taxon>
        <taxon>Fungi</taxon>
        <taxon>Dikarya</taxon>
        <taxon>Basidiomycota</taxon>
        <taxon>Agaricomycotina</taxon>
        <taxon>Agaricomycetes</taxon>
        <taxon>Polyporales</taxon>
        <taxon>Phaeolaceae</taxon>
        <taxon>Wolfiporia</taxon>
    </lineage>
</organism>
<accession>A0A2H3IU69</accession>
<gene>
    <name evidence="6" type="ORF">WOLCODRAFT_93204</name>
</gene>
<dbReference type="OrthoDB" id="16535at2759"/>
<keyword evidence="3" id="KW-0809">Transit peptide</keyword>
<protein>
    <submittedName>
        <fullName evidence="6">ATP11-domain-containing protein</fullName>
    </submittedName>
</protein>
<dbReference type="EMBL" id="KB467831">
    <property type="protein sequence ID" value="PCH33261.1"/>
    <property type="molecule type" value="Genomic_DNA"/>
</dbReference>
<comment type="similarity">
    <text evidence="2">Belongs to the ATP11 family.</text>
</comment>
<dbReference type="PANTHER" id="PTHR13126:SF0">
    <property type="entry name" value="ATP SYNTHASE MITOCHONDRIAL F1 COMPLEX ASSEMBLY FACTOR 1"/>
    <property type="match status" value="1"/>
</dbReference>
<evidence type="ECO:0000256" key="3">
    <source>
        <dbReference type="ARBA" id="ARBA00022946"/>
    </source>
</evidence>
<evidence type="ECO:0000256" key="2">
    <source>
        <dbReference type="ARBA" id="ARBA00009116"/>
    </source>
</evidence>
<feature type="compositionally biased region" description="Low complexity" evidence="5">
    <location>
        <begin position="81"/>
        <end position="100"/>
    </location>
</feature>
<evidence type="ECO:0000313" key="7">
    <source>
        <dbReference type="Proteomes" id="UP000218811"/>
    </source>
</evidence>
<evidence type="ECO:0000256" key="1">
    <source>
        <dbReference type="ARBA" id="ARBA00004173"/>
    </source>
</evidence>
<keyword evidence="4" id="KW-0496">Mitochondrion</keyword>
<dbReference type="Pfam" id="PF06644">
    <property type="entry name" value="ATP11"/>
    <property type="match status" value="1"/>
</dbReference>
<dbReference type="PANTHER" id="PTHR13126">
    <property type="entry name" value="CHAPERONE ATP11"/>
    <property type="match status" value="1"/>
</dbReference>
<feature type="region of interest" description="Disordered" evidence="5">
    <location>
        <begin position="52"/>
        <end position="120"/>
    </location>
</feature>
<reference evidence="6 7" key="1">
    <citation type="journal article" date="2012" name="Science">
        <title>The Paleozoic origin of enzymatic lignin decomposition reconstructed from 31 fungal genomes.</title>
        <authorList>
            <person name="Floudas D."/>
            <person name="Binder M."/>
            <person name="Riley R."/>
            <person name="Barry K."/>
            <person name="Blanchette R.A."/>
            <person name="Henrissat B."/>
            <person name="Martinez A.T."/>
            <person name="Otillar R."/>
            <person name="Spatafora J.W."/>
            <person name="Yadav J.S."/>
            <person name="Aerts A."/>
            <person name="Benoit I."/>
            <person name="Boyd A."/>
            <person name="Carlson A."/>
            <person name="Copeland A."/>
            <person name="Coutinho P.M."/>
            <person name="de Vries R.P."/>
            <person name="Ferreira P."/>
            <person name="Findley K."/>
            <person name="Foster B."/>
            <person name="Gaskell J."/>
            <person name="Glotzer D."/>
            <person name="Gorecki P."/>
            <person name="Heitman J."/>
            <person name="Hesse C."/>
            <person name="Hori C."/>
            <person name="Igarashi K."/>
            <person name="Jurgens J.A."/>
            <person name="Kallen N."/>
            <person name="Kersten P."/>
            <person name="Kohler A."/>
            <person name="Kuees U."/>
            <person name="Kumar T.K.A."/>
            <person name="Kuo A."/>
            <person name="LaButti K."/>
            <person name="Larrondo L.F."/>
            <person name="Lindquist E."/>
            <person name="Ling A."/>
            <person name="Lombard V."/>
            <person name="Lucas S."/>
            <person name="Lundell T."/>
            <person name="Martin R."/>
            <person name="McLaughlin D.J."/>
            <person name="Morgenstern I."/>
            <person name="Morin E."/>
            <person name="Murat C."/>
            <person name="Nagy L.G."/>
            <person name="Nolan M."/>
            <person name="Ohm R.A."/>
            <person name="Patyshakuliyeva A."/>
            <person name="Rokas A."/>
            <person name="Ruiz-Duenas F.J."/>
            <person name="Sabat G."/>
            <person name="Salamov A."/>
            <person name="Samejima M."/>
            <person name="Schmutz J."/>
            <person name="Slot J.C."/>
            <person name="St John F."/>
            <person name="Stenlid J."/>
            <person name="Sun H."/>
            <person name="Sun S."/>
            <person name="Syed K."/>
            <person name="Tsang A."/>
            <person name="Wiebenga A."/>
            <person name="Young D."/>
            <person name="Pisabarro A."/>
            <person name="Eastwood D.C."/>
            <person name="Martin F."/>
            <person name="Cullen D."/>
            <person name="Grigoriev I.V."/>
            <person name="Hibbett D.S."/>
        </authorList>
    </citation>
    <scope>NUCLEOTIDE SEQUENCE [LARGE SCALE GENOMIC DNA]</scope>
    <source>
        <strain evidence="6 7">MD-104</strain>
    </source>
</reference>
<dbReference type="STRING" id="742152.A0A2H3IU69"/>
<dbReference type="GO" id="GO:0033615">
    <property type="term" value="P:mitochondrial proton-transporting ATP synthase complex assembly"/>
    <property type="evidence" value="ECO:0007669"/>
    <property type="project" value="TreeGrafter"/>
</dbReference>
<dbReference type="OMA" id="FLQWGFH"/>
<comment type="subcellular location">
    <subcellularLocation>
        <location evidence="1">Mitochondrion</location>
    </subcellularLocation>
</comment>
<sequence length="360" mass="38967">MLSKYRSVLLSKAVRPPPQSCAFCTSARLLREELASGSRVDYEAKYAEKLQRRAQESGKTAADLRNELREQEKERRRQRLALESQKASTSSEATANASPSPSAPPPAPAAPTAVRKDSSPVKPLDSILNLDKLLETPHTPEQLSVLWKAYHASRSGGTGRGFLSAAVPPDAYAKMLSVAARYPTFVVPVPRPAAPASTSSESESGSGPGTSEPAYEFYFMEWGFHGAPPAPRVGTELFAAPPAAGAGANPQTTTVLFTPLQEYKLRGAFATPYLVLTHYADLARSHGAVLLRGELTPSPGGGDARYMLSQQDAQLLAVAVQRFYLWSEGESERAALLRAFHESPAAFKWEELLKHAQYTL</sequence>
<keyword evidence="7" id="KW-1185">Reference proteome</keyword>
<dbReference type="Proteomes" id="UP000218811">
    <property type="component" value="Unassembled WGS sequence"/>
</dbReference>
<evidence type="ECO:0000256" key="5">
    <source>
        <dbReference type="SAM" id="MobiDB-lite"/>
    </source>
</evidence>
<dbReference type="GO" id="GO:0005739">
    <property type="term" value="C:mitochondrion"/>
    <property type="evidence" value="ECO:0007669"/>
    <property type="project" value="UniProtKB-SubCell"/>
</dbReference>
<dbReference type="AlphaFoldDB" id="A0A2H3IU69"/>
<name>A0A2H3IU69_WOLCO</name>
<evidence type="ECO:0000313" key="6">
    <source>
        <dbReference type="EMBL" id="PCH33261.1"/>
    </source>
</evidence>
<feature type="compositionally biased region" description="Basic and acidic residues" evidence="5">
    <location>
        <begin position="52"/>
        <end position="75"/>
    </location>
</feature>
<evidence type="ECO:0000256" key="4">
    <source>
        <dbReference type="ARBA" id="ARBA00023128"/>
    </source>
</evidence>